<accession>A0A1I7TTZ9</accession>
<sequence length="112" mass="13033">MIFTTCSKNDLKEVLKGCGGELMHPRTTKLKFRRGNGDTYICQNKYENVWIRGGIYIKGSDGRLAVIGSYLNNEGVEEDVSEYEIGEYLEHLNIWNSENEHWYKTSYHVYIT</sequence>
<proteinExistence type="predicted"/>
<dbReference type="AlphaFoldDB" id="A0A1I7TTZ9"/>
<dbReference type="WBParaSite" id="Csp11.Scaffold629.g11766.t1">
    <property type="protein sequence ID" value="Csp11.Scaffold629.g11766.t1"/>
    <property type="gene ID" value="Csp11.Scaffold629.g11766"/>
</dbReference>
<organism evidence="1 2">
    <name type="scientific">Caenorhabditis tropicalis</name>
    <dbReference type="NCBI Taxonomy" id="1561998"/>
    <lineage>
        <taxon>Eukaryota</taxon>
        <taxon>Metazoa</taxon>
        <taxon>Ecdysozoa</taxon>
        <taxon>Nematoda</taxon>
        <taxon>Chromadorea</taxon>
        <taxon>Rhabditida</taxon>
        <taxon>Rhabditina</taxon>
        <taxon>Rhabditomorpha</taxon>
        <taxon>Rhabditoidea</taxon>
        <taxon>Rhabditidae</taxon>
        <taxon>Peloderinae</taxon>
        <taxon>Caenorhabditis</taxon>
    </lineage>
</organism>
<reference evidence="2" key="1">
    <citation type="submission" date="2016-11" db="UniProtKB">
        <authorList>
            <consortium name="WormBaseParasite"/>
        </authorList>
    </citation>
    <scope>IDENTIFICATION</scope>
</reference>
<evidence type="ECO:0000313" key="1">
    <source>
        <dbReference type="Proteomes" id="UP000095282"/>
    </source>
</evidence>
<protein>
    <submittedName>
        <fullName evidence="2">LPD18 domain-containing protein</fullName>
    </submittedName>
</protein>
<keyword evidence="1" id="KW-1185">Reference proteome</keyword>
<name>A0A1I7TTZ9_9PELO</name>
<evidence type="ECO:0000313" key="2">
    <source>
        <dbReference type="WBParaSite" id="Csp11.Scaffold629.g11766.t1"/>
    </source>
</evidence>
<dbReference type="Proteomes" id="UP000095282">
    <property type="component" value="Unplaced"/>
</dbReference>